<gene>
    <name evidence="3" type="ORF">OJ996_22175</name>
</gene>
<keyword evidence="2" id="KW-0812">Transmembrane</keyword>
<feature type="region of interest" description="Disordered" evidence="1">
    <location>
        <begin position="1"/>
        <end position="52"/>
    </location>
</feature>
<comment type="caution">
    <text evidence="3">The sequence shown here is derived from an EMBL/GenBank/DDBJ whole genome shotgun (WGS) entry which is preliminary data.</text>
</comment>
<feature type="compositionally biased region" description="Low complexity" evidence="1">
    <location>
        <begin position="36"/>
        <end position="48"/>
    </location>
</feature>
<reference evidence="3" key="1">
    <citation type="submission" date="2022-10" db="EMBL/GenBank/DDBJ databases">
        <title>Luteolibacter sp. GHJ8, whole genome shotgun sequencing project.</title>
        <authorList>
            <person name="Zhao G."/>
            <person name="Shen L."/>
        </authorList>
    </citation>
    <scope>NUCLEOTIDE SEQUENCE</scope>
    <source>
        <strain evidence="3">GHJ8</strain>
    </source>
</reference>
<evidence type="ECO:0000313" key="4">
    <source>
        <dbReference type="Proteomes" id="UP001165653"/>
    </source>
</evidence>
<keyword evidence="2" id="KW-1133">Transmembrane helix</keyword>
<protein>
    <recommendedName>
        <fullName evidence="5">Secreted protein with PEP-CTERM sorting signal</fullName>
    </recommendedName>
</protein>
<name>A0ABT3G8Y5_9BACT</name>
<organism evidence="3 4">
    <name type="scientific">Luteolibacter rhizosphaerae</name>
    <dbReference type="NCBI Taxonomy" id="2989719"/>
    <lineage>
        <taxon>Bacteria</taxon>
        <taxon>Pseudomonadati</taxon>
        <taxon>Verrucomicrobiota</taxon>
        <taxon>Verrucomicrobiia</taxon>
        <taxon>Verrucomicrobiales</taxon>
        <taxon>Verrucomicrobiaceae</taxon>
        <taxon>Luteolibacter</taxon>
    </lineage>
</organism>
<dbReference type="EMBL" id="JAPDDR010000014">
    <property type="protein sequence ID" value="MCW1916313.1"/>
    <property type="molecule type" value="Genomic_DNA"/>
</dbReference>
<evidence type="ECO:0008006" key="5">
    <source>
        <dbReference type="Google" id="ProtNLM"/>
    </source>
</evidence>
<proteinExistence type="predicted"/>
<evidence type="ECO:0000256" key="2">
    <source>
        <dbReference type="SAM" id="Phobius"/>
    </source>
</evidence>
<dbReference type="Proteomes" id="UP001165653">
    <property type="component" value="Unassembled WGS sequence"/>
</dbReference>
<keyword evidence="2" id="KW-0472">Membrane</keyword>
<accession>A0ABT3G8Y5</accession>
<evidence type="ECO:0000313" key="3">
    <source>
        <dbReference type="EMBL" id="MCW1916313.1"/>
    </source>
</evidence>
<evidence type="ECO:0000256" key="1">
    <source>
        <dbReference type="SAM" id="MobiDB-lite"/>
    </source>
</evidence>
<keyword evidence="4" id="KW-1185">Reference proteome</keyword>
<sequence>MSNVPAYPKSPNLAETAPEPNSGPRLRPMPKREPLSAPRSSRSAAIKKAGSETGSATIALRLVDLVNAAPVTTVLAAAGLGLILGRLARR</sequence>
<dbReference type="RefSeq" id="WP_264515887.1">
    <property type="nucleotide sequence ID" value="NZ_JAPDDR010000014.1"/>
</dbReference>
<feature type="transmembrane region" description="Helical" evidence="2">
    <location>
        <begin position="68"/>
        <end position="88"/>
    </location>
</feature>